<comment type="caution">
    <text evidence="1">The sequence shown here is derived from an EMBL/GenBank/DDBJ whole genome shotgun (WGS) entry which is preliminary data.</text>
</comment>
<evidence type="ECO:0000313" key="1">
    <source>
        <dbReference type="EMBL" id="EJR12450.1"/>
    </source>
</evidence>
<name>A0A9W5K1V8_BACC8</name>
<organism evidence="1 2">
    <name type="scientific">Bacillus cereus (strain VD014)</name>
    <dbReference type="NCBI Taxonomy" id="1053223"/>
    <lineage>
        <taxon>Bacteria</taxon>
        <taxon>Bacillati</taxon>
        <taxon>Bacillota</taxon>
        <taxon>Bacilli</taxon>
        <taxon>Bacillales</taxon>
        <taxon>Bacillaceae</taxon>
        <taxon>Bacillus</taxon>
        <taxon>Bacillus cereus group</taxon>
    </lineage>
</organism>
<gene>
    <name evidence="1" type="ORF">IIA_05643</name>
</gene>
<evidence type="ECO:0000313" key="2">
    <source>
        <dbReference type="Proteomes" id="UP000006607"/>
    </source>
</evidence>
<dbReference type="Proteomes" id="UP000006607">
    <property type="component" value="Unassembled WGS sequence"/>
</dbReference>
<dbReference type="AlphaFoldDB" id="A0A9W5K1V8"/>
<protein>
    <submittedName>
        <fullName evidence="1">Uncharacterized protein</fullName>
    </submittedName>
</protein>
<reference evidence="1" key="1">
    <citation type="submission" date="2012-04" db="EMBL/GenBank/DDBJ databases">
        <title>The Genome Sequence of Bacillus cereus VD014.</title>
        <authorList>
            <consortium name="The Broad Institute Genome Sequencing Platform"/>
            <consortium name="The Broad Institute Genome Sequencing Center for Infectious Disease"/>
            <person name="Feldgarden M."/>
            <person name="Van der Auwera G.A."/>
            <person name="Mahillon J."/>
            <person name="Duprez V."/>
            <person name="Timmery S."/>
            <person name="Mattelet C."/>
            <person name="Dierick K."/>
            <person name="Sun M."/>
            <person name="Yu Z."/>
            <person name="Zhu L."/>
            <person name="Hu X."/>
            <person name="Shank E.B."/>
            <person name="Swiecicka I."/>
            <person name="Hansen B.M."/>
            <person name="Andrup L."/>
            <person name="Young S.K."/>
            <person name="Zeng Q."/>
            <person name="Gargeya S."/>
            <person name="Fitzgerald M."/>
            <person name="Haas B."/>
            <person name="Abouelleil A."/>
            <person name="Alvarado L."/>
            <person name="Arachchi H.M."/>
            <person name="Berlin A."/>
            <person name="Chapman S.B."/>
            <person name="Goldberg J."/>
            <person name="Griggs A."/>
            <person name="Gujja S."/>
            <person name="Hansen M."/>
            <person name="Howarth C."/>
            <person name="Imamovic A."/>
            <person name="Larimer J."/>
            <person name="McCowen C."/>
            <person name="Montmayeur A."/>
            <person name="Murphy C."/>
            <person name="Neiman D."/>
            <person name="Pearson M."/>
            <person name="Priest M."/>
            <person name="Roberts A."/>
            <person name="Saif S."/>
            <person name="Shea T."/>
            <person name="Sisk P."/>
            <person name="Sykes S."/>
            <person name="Wortman J."/>
            <person name="Nusbaum C."/>
            <person name="Birren B."/>
        </authorList>
    </citation>
    <scope>NUCLEOTIDE SEQUENCE</scope>
    <source>
        <strain evidence="1">VD014</strain>
    </source>
</reference>
<accession>A0A9W5K1V8</accession>
<sequence length="54" mass="6005">MHLIVYIGGNIITSKVDKAISTTAQAYCLLNKAVDFTGVQIMENYTIKNMSHML</sequence>
<proteinExistence type="predicted"/>
<dbReference type="EMBL" id="AHER01000061">
    <property type="protein sequence ID" value="EJR12450.1"/>
    <property type="molecule type" value="Genomic_DNA"/>
</dbReference>